<proteinExistence type="predicted"/>
<organism evidence="1 2">
    <name type="scientific">Cymbomonas tetramitiformis</name>
    <dbReference type="NCBI Taxonomy" id="36881"/>
    <lineage>
        <taxon>Eukaryota</taxon>
        <taxon>Viridiplantae</taxon>
        <taxon>Chlorophyta</taxon>
        <taxon>Pyramimonadophyceae</taxon>
        <taxon>Pyramimonadales</taxon>
        <taxon>Pyramimonadaceae</taxon>
        <taxon>Cymbomonas</taxon>
    </lineage>
</organism>
<dbReference type="EMBL" id="LGRX02000048">
    <property type="protein sequence ID" value="KAK3289715.1"/>
    <property type="molecule type" value="Genomic_DNA"/>
</dbReference>
<evidence type="ECO:0000313" key="2">
    <source>
        <dbReference type="Proteomes" id="UP001190700"/>
    </source>
</evidence>
<dbReference type="AlphaFoldDB" id="A0AAE0LLY5"/>
<comment type="caution">
    <text evidence="1">The sequence shown here is derived from an EMBL/GenBank/DDBJ whole genome shotgun (WGS) entry which is preliminary data.</text>
</comment>
<protein>
    <submittedName>
        <fullName evidence="1">Uncharacterized protein</fullName>
    </submittedName>
</protein>
<evidence type="ECO:0000313" key="1">
    <source>
        <dbReference type="EMBL" id="KAK3289715.1"/>
    </source>
</evidence>
<keyword evidence="2" id="KW-1185">Reference proteome</keyword>
<reference evidence="1 2" key="1">
    <citation type="journal article" date="2015" name="Genome Biol. Evol.">
        <title>Comparative Genomics of a Bacterivorous Green Alga Reveals Evolutionary Causalities and Consequences of Phago-Mixotrophic Mode of Nutrition.</title>
        <authorList>
            <person name="Burns J.A."/>
            <person name="Paasch A."/>
            <person name="Narechania A."/>
            <person name="Kim E."/>
        </authorList>
    </citation>
    <scope>NUCLEOTIDE SEQUENCE [LARGE SCALE GENOMIC DNA]</scope>
    <source>
        <strain evidence="1 2">PLY_AMNH</strain>
    </source>
</reference>
<name>A0AAE0LLY5_9CHLO</name>
<gene>
    <name evidence="1" type="ORF">CYMTET_2844</name>
</gene>
<sequence>MLCTEASAAAALELASSREEEEDDDDAFAWFRGESRWWKAEAPLRGAREFHERTTTEHVRLLETSGSERDFSTRSTALFPMLVAHDLLGERSGQAKMYAALSWARLLCYVCTSFRVRYNRVSEGFAGVPSRSVGVRVPDRNVPKICFHGVRSENAPVHALMLDFDFPDPRVVDYAALFSLAETSLSRVDAAWSAVRSEEGPVCRAVRAIERAWPQWFPGYTAHVLLFETRRDEPSDPGKPSVHGYLFQRCANNPAESDSDDEWSFEGPVFQDKRAHARFFEEFLHPLLKSDPWYAERALRIESFLDPVHGATSRTIGMAKWEAGALSRGDPRYSRIAEPMRISDSLATRNFVKHRAYAIGRMMGIFTDVPIPTVYWDEASRLRVIGRREEIYDSLLRERDRLSNERIEDVRVSSFRSLPSRASPMTVSDSEFAAALRFAAVSTLHALGVSPKIAESIEIDPGRITVCKRPQAHAGSAGITVLAYQTRRCRFYVERNFEAVGKRTLRIGGWPGRSEVSSLLTARTGSSKVSEHTDGGAIIFCHVF</sequence>
<dbReference type="Proteomes" id="UP001190700">
    <property type="component" value="Unassembled WGS sequence"/>
</dbReference>
<accession>A0AAE0LLY5</accession>